<feature type="region of interest" description="Disordered" evidence="1">
    <location>
        <begin position="652"/>
        <end position="696"/>
    </location>
</feature>
<protein>
    <recommendedName>
        <fullName evidence="2">COG complex component COG2 C-terminal domain-containing protein</fullName>
    </recommendedName>
</protein>
<comment type="caution">
    <text evidence="3">The sequence shown here is derived from an EMBL/GenBank/DDBJ whole genome shotgun (WGS) entry which is preliminary data.</text>
</comment>
<feature type="compositionally biased region" description="Low complexity" evidence="1">
    <location>
        <begin position="666"/>
        <end position="694"/>
    </location>
</feature>
<accession>A0A066W5A5</accession>
<dbReference type="GO" id="GO:0017119">
    <property type="term" value="C:Golgi transport complex"/>
    <property type="evidence" value="ECO:0007669"/>
    <property type="project" value="TreeGrafter"/>
</dbReference>
<feature type="region of interest" description="Disordered" evidence="1">
    <location>
        <begin position="1"/>
        <end position="26"/>
    </location>
</feature>
<dbReference type="OMA" id="EWRVTLQ"/>
<name>A0A066W5A5_TILAU</name>
<feature type="compositionally biased region" description="Polar residues" evidence="1">
    <location>
        <begin position="14"/>
        <end position="25"/>
    </location>
</feature>
<feature type="domain" description="COG complex component COG2 C-terminal" evidence="2">
    <location>
        <begin position="560"/>
        <end position="930"/>
    </location>
</feature>
<dbReference type="PANTHER" id="PTHR12961">
    <property type="entry name" value="CONSERVED OLIGOMERIC GOLGI COMPLEX COMPONENT 2"/>
    <property type="match status" value="1"/>
</dbReference>
<reference evidence="3 4" key="1">
    <citation type="submission" date="2014-05" db="EMBL/GenBank/DDBJ databases">
        <title>Draft genome sequence of a rare smut relative, Tilletiaria anomala UBC 951.</title>
        <authorList>
            <consortium name="DOE Joint Genome Institute"/>
            <person name="Toome M."/>
            <person name="Kuo A."/>
            <person name="Henrissat B."/>
            <person name="Lipzen A."/>
            <person name="Tritt A."/>
            <person name="Yoshinaga Y."/>
            <person name="Zane M."/>
            <person name="Barry K."/>
            <person name="Grigoriev I.V."/>
            <person name="Spatafora J.W."/>
            <person name="Aimea M.C."/>
        </authorList>
    </citation>
    <scope>NUCLEOTIDE SEQUENCE [LARGE SCALE GENOMIC DNA]</scope>
    <source>
        <strain evidence="3 4">UBC 951</strain>
    </source>
</reference>
<dbReference type="GeneID" id="25261278"/>
<dbReference type="STRING" id="1037660.A0A066W5A5"/>
<evidence type="ECO:0000259" key="2">
    <source>
        <dbReference type="Pfam" id="PF12022"/>
    </source>
</evidence>
<dbReference type="GO" id="GO:0015031">
    <property type="term" value="P:protein transport"/>
    <property type="evidence" value="ECO:0007669"/>
    <property type="project" value="InterPro"/>
</dbReference>
<dbReference type="InterPro" id="IPR009316">
    <property type="entry name" value="COG2"/>
</dbReference>
<dbReference type="PANTHER" id="PTHR12961:SF0">
    <property type="entry name" value="CONSERVED OLIGOMERIC GOLGI COMPLEX SUBUNIT 2"/>
    <property type="match status" value="1"/>
</dbReference>
<sequence length="971" mass="105849">MIEAAGEGRVLSASGAQHSAASNGSPLPIQLQPLTLDSTNHFLSPEVCQGFDPDSFLLSRRLATCVPPVGNTQSGLTNGALQQQVALQDLHSILAELRGHGELLQDELKEVINRHYREFVGLASEIRSESHRISRLAWQTSVSDNGPDARALVGGLGTSEIRQRVQIVRTALHSVEEELLAVLDDRHATIALERDLLALLELDAAAGRLEHVLGLSKSPTTEPHRLDSLAVQLQHAQAEPISCTDEYLYVDSDETTKKAVIFLEKGPHPKSPPPAPEQLHQTSSTVSLPSPRALCESLKQYQDLRRLLAAASPTADSHVLSSNFLATQSLRLAKVQEKLSEEAELLLTALLSCEDGSLLVNHSSENTWKNSPLAQHTDRGNDALDRRKAEQEDWLSLCIDALAHTAGKDRSVGLKLTASLIRETLVQPALLRNISVEALGRTNAVPLEHDSAWDLVGVDLDSTLGKFYGRLLSVIKLELLPIATSARERVDIFGKVIWPDTLQVLMDTLGSQIFFVGRPETFHSNYRISKAFLRAFVSLAPFSASCQAALEHPTHEAFNKRWQLLIYFQMRQRQIITSLENELGNASKLNEFFGDNKPLMRGTEATLASFATPWSADVHLDDLLLQQWRLSLQICSRYKTWLYSILPDISGDNEEPTKNAASDTRNPSGAGAGLLASGGASPPGGVTPAVPPNTDTTVENERKALTTNSIIIAADLLLLERELLTSFENQVGPRLRALGDNADGITTQLRAKLRQALSFKQFLVPALIRSIKRVVAAQCAEPIRLVRQVSTQYRSGTSSPMGHSRSSSSSQVEPSFFVPHIFVPLRQLFVAAPNANTSPGHENGGLAAIAAGRLDIDMKKDIFLSTVEETVDKYASALFTMNQTHESLRRLKRSNQALGFASSIFGSSSMSSKSTETEVTRMKIQMQADVQALKADLIGIADAAGVDLKPDEMDSWKRLLAAAAGAPEDVS</sequence>
<dbReference type="GO" id="GO:0016020">
    <property type="term" value="C:membrane"/>
    <property type="evidence" value="ECO:0007669"/>
    <property type="project" value="InterPro"/>
</dbReference>
<dbReference type="GO" id="GO:0006891">
    <property type="term" value="P:intra-Golgi vesicle-mediated transport"/>
    <property type="evidence" value="ECO:0007669"/>
    <property type="project" value="TreeGrafter"/>
</dbReference>
<dbReference type="RefSeq" id="XP_013243470.1">
    <property type="nucleotide sequence ID" value="XM_013388016.1"/>
</dbReference>
<dbReference type="GO" id="GO:0007030">
    <property type="term" value="P:Golgi organization"/>
    <property type="evidence" value="ECO:0007669"/>
    <property type="project" value="InterPro"/>
</dbReference>
<dbReference type="HOGENOM" id="CLU_297737_0_0_1"/>
<dbReference type="OrthoDB" id="332281at2759"/>
<dbReference type="Pfam" id="PF12022">
    <property type="entry name" value="COG2_C"/>
    <property type="match status" value="1"/>
</dbReference>
<keyword evidence="4" id="KW-1185">Reference proteome</keyword>
<dbReference type="Proteomes" id="UP000027361">
    <property type="component" value="Unassembled WGS sequence"/>
</dbReference>
<feature type="region of interest" description="Disordered" evidence="1">
    <location>
        <begin position="264"/>
        <end position="286"/>
    </location>
</feature>
<organism evidence="3 4">
    <name type="scientific">Tilletiaria anomala (strain ATCC 24038 / CBS 436.72 / UBC 951)</name>
    <dbReference type="NCBI Taxonomy" id="1037660"/>
    <lineage>
        <taxon>Eukaryota</taxon>
        <taxon>Fungi</taxon>
        <taxon>Dikarya</taxon>
        <taxon>Basidiomycota</taxon>
        <taxon>Ustilaginomycotina</taxon>
        <taxon>Exobasidiomycetes</taxon>
        <taxon>Georgefischeriales</taxon>
        <taxon>Tilletiariaceae</taxon>
        <taxon>Tilletiaria</taxon>
    </lineage>
</organism>
<evidence type="ECO:0000256" key="1">
    <source>
        <dbReference type="SAM" id="MobiDB-lite"/>
    </source>
</evidence>
<evidence type="ECO:0000313" key="4">
    <source>
        <dbReference type="Proteomes" id="UP000027361"/>
    </source>
</evidence>
<evidence type="ECO:0000313" key="3">
    <source>
        <dbReference type="EMBL" id="KDN46259.1"/>
    </source>
</evidence>
<dbReference type="AlphaFoldDB" id="A0A066W5A5"/>
<proteinExistence type="predicted"/>
<dbReference type="InParanoid" id="A0A066W5A5"/>
<dbReference type="InterPro" id="IPR024603">
    <property type="entry name" value="COG_complex_COG2_C"/>
</dbReference>
<gene>
    <name evidence="3" type="ORF">K437DRAFT_108231</name>
</gene>
<dbReference type="EMBL" id="JMSN01000036">
    <property type="protein sequence ID" value="KDN46259.1"/>
    <property type="molecule type" value="Genomic_DNA"/>
</dbReference>